<reference evidence="2" key="1">
    <citation type="submission" date="2024-02" db="UniProtKB">
        <authorList>
            <consortium name="WormBaseParasite"/>
        </authorList>
    </citation>
    <scope>IDENTIFICATION</scope>
</reference>
<evidence type="ECO:0000313" key="2">
    <source>
        <dbReference type="WBParaSite" id="MBELARI_LOCUS15181"/>
    </source>
</evidence>
<dbReference type="WBParaSite" id="MBELARI_LOCUS15181">
    <property type="protein sequence ID" value="MBELARI_LOCUS15181"/>
    <property type="gene ID" value="MBELARI_LOCUS15181"/>
</dbReference>
<protein>
    <submittedName>
        <fullName evidence="2">Uncharacterized protein</fullName>
    </submittedName>
</protein>
<accession>A0AAF3EMM8</accession>
<proteinExistence type="predicted"/>
<sequence length="79" mass="7971">MLLSVACGQIFYAPRVLAPASTYTYYRPFPSVLAPAAPVAAAPAVPVGPPVPAYAAPIAPVVAAAPAVPAYAPAYYGKK</sequence>
<dbReference type="Proteomes" id="UP000887575">
    <property type="component" value="Unassembled WGS sequence"/>
</dbReference>
<dbReference type="AlphaFoldDB" id="A0AAF3EMM8"/>
<evidence type="ECO:0000313" key="1">
    <source>
        <dbReference type="Proteomes" id="UP000887575"/>
    </source>
</evidence>
<organism evidence="1 2">
    <name type="scientific">Mesorhabditis belari</name>
    <dbReference type="NCBI Taxonomy" id="2138241"/>
    <lineage>
        <taxon>Eukaryota</taxon>
        <taxon>Metazoa</taxon>
        <taxon>Ecdysozoa</taxon>
        <taxon>Nematoda</taxon>
        <taxon>Chromadorea</taxon>
        <taxon>Rhabditida</taxon>
        <taxon>Rhabditina</taxon>
        <taxon>Rhabditomorpha</taxon>
        <taxon>Rhabditoidea</taxon>
        <taxon>Rhabditidae</taxon>
        <taxon>Mesorhabditinae</taxon>
        <taxon>Mesorhabditis</taxon>
    </lineage>
</organism>
<name>A0AAF3EMM8_9BILA</name>
<keyword evidence="1" id="KW-1185">Reference proteome</keyword>